<dbReference type="RefSeq" id="XP_013311172.1">
    <property type="nucleotide sequence ID" value="XM_013455718.1"/>
</dbReference>
<dbReference type="RefSeq" id="XP_013311173.1">
    <property type="nucleotide sequence ID" value="XM_013455719.1"/>
</dbReference>
<dbReference type="EMBL" id="KN847322">
    <property type="protein sequence ID" value="KIW50588.1"/>
    <property type="molecule type" value="Genomic_DNA"/>
</dbReference>
<evidence type="ECO:0000313" key="2">
    <source>
        <dbReference type="EMBL" id="KIW50589.1"/>
    </source>
</evidence>
<protein>
    <submittedName>
        <fullName evidence="2">Uncharacterized protein</fullName>
    </submittedName>
</protein>
<dbReference type="Proteomes" id="UP000054342">
    <property type="component" value="Unassembled WGS sequence"/>
</dbReference>
<dbReference type="GeneID" id="25331291"/>
<dbReference type="EMBL" id="KN847322">
    <property type="protein sequence ID" value="KIW50589.1"/>
    <property type="molecule type" value="Genomic_DNA"/>
</dbReference>
<keyword evidence="3" id="KW-1185">Reference proteome</keyword>
<organism evidence="2 3">
    <name type="scientific">Exophiala xenobiotica</name>
    <dbReference type="NCBI Taxonomy" id="348802"/>
    <lineage>
        <taxon>Eukaryota</taxon>
        <taxon>Fungi</taxon>
        <taxon>Dikarya</taxon>
        <taxon>Ascomycota</taxon>
        <taxon>Pezizomycotina</taxon>
        <taxon>Eurotiomycetes</taxon>
        <taxon>Chaetothyriomycetidae</taxon>
        <taxon>Chaetothyriales</taxon>
        <taxon>Herpotrichiellaceae</taxon>
        <taxon>Exophiala</taxon>
    </lineage>
</organism>
<dbReference type="AlphaFoldDB" id="A0A0D2ES02"/>
<gene>
    <name evidence="2" type="ORF">PV05_09383</name>
</gene>
<reference evidence="2 3" key="1">
    <citation type="submission" date="2015-01" db="EMBL/GenBank/DDBJ databases">
        <title>The Genome Sequence of Exophiala xenobiotica CBS118157.</title>
        <authorList>
            <consortium name="The Broad Institute Genomics Platform"/>
            <person name="Cuomo C."/>
            <person name="de Hoog S."/>
            <person name="Gorbushina A."/>
            <person name="Stielow B."/>
            <person name="Teixiera M."/>
            <person name="Abouelleil A."/>
            <person name="Chapman S.B."/>
            <person name="Priest M."/>
            <person name="Young S.K."/>
            <person name="Wortman J."/>
            <person name="Nusbaum C."/>
            <person name="Birren B."/>
        </authorList>
    </citation>
    <scope>NUCLEOTIDE SEQUENCE [LARGE SCALE GENOMIC DNA]</scope>
    <source>
        <strain evidence="2 3">CBS 118157</strain>
    </source>
</reference>
<feature type="region of interest" description="Disordered" evidence="1">
    <location>
        <begin position="77"/>
        <end position="97"/>
    </location>
</feature>
<proteinExistence type="predicted"/>
<dbReference type="OrthoDB" id="5365129at2759"/>
<sequence length="227" mass="25611">MPKSVSFHIKDFDGNGTMEAYQKNPDLICNSAPRLYASNDKPDQLHMFYPPLVYHGPDANNLDEKTVDNYARPPSPVYWPMTEKKPKPKEKKLPDDLYRSVKQRASDGDDSAAEAEKGPKFQGMHELWWTLSNSTMLDDTATVLCGMPNIDGPHWASLYDRKFCKMDDHTLWDLCDETIRSNCFDIEAQQLWGEAAVAANDSSAVGPLALMAAVPSPILNLQYRLDR</sequence>
<evidence type="ECO:0000313" key="3">
    <source>
        <dbReference type="Proteomes" id="UP000054342"/>
    </source>
</evidence>
<dbReference type="HOGENOM" id="CLU_1219709_0_0_1"/>
<accession>A0A0D2ES02</accession>
<evidence type="ECO:0000256" key="1">
    <source>
        <dbReference type="SAM" id="MobiDB-lite"/>
    </source>
</evidence>
<name>A0A0D2ES02_9EURO</name>